<dbReference type="EMBL" id="JALHAT010000035">
    <property type="protein sequence ID" value="MCJ1962213.1"/>
    <property type="molecule type" value="Genomic_DNA"/>
</dbReference>
<gene>
    <name evidence="2" type="ORF">MTR65_16090</name>
</gene>
<sequence>MTDLPMAEWLANLILATGVAMLLGSVGLATLGYLRARKRMARPQATKADVAPAPLSQDEEARPRAPLLPEQRQRFIRDWRALQAHAIASPADALILADVLVAQVLHACGHPLMLERAHTTLAASDSMSREEEIAHTYLLGHASVTRLAQGWPCEDEIRIALARYELVFDELVNEPDEDAPAFTLHRGRIVALDSPSAPRLDG</sequence>
<dbReference type="RefSeq" id="WP_243801984.1">
    <property type="nucleotide sequence ID" value="NZ_JALHAT010000035.1"/>
</dbReference>
<evidence type="ECO:0000313" key="2">
    <source>
        <dbReference type="EMBL" id="MCJ1962213.1"/>
    </source>
</evidence>
<keyword evidence="1" id="KW-0812">Transmembrane</keyword>
<feature type="transmembrane region" description="Helical" evidence="1">
    <location>
        <begin position="12"/>
        <end position="34"/>
    </location>
</feature>
<keyword evidence="3" id="KW-1185">Reference proteome</keyword>
<reference evidence="2" key="1">
    <citation type="submission" date="2022-03" db="EMBL/GenBank/DDBJ databases">
        <title>Identification of a novel bacterium isolated from mangrove sediments.</title>
        <authorList>
            <person name="Pan X."/>
        </authorList>
    </citation>
    <scope>NUCLEOTIDE SEQUENCE</scope>
    <source>
        <strain evidence="2">B2637</strain>
    </source>
</reference>
<evidence type="ECO:0008006" key="4">
    <source>
        <dbReference type="Google" id="ProtNLM"/>
    </source>
</evidence>
<keyword evidence="1" id="KW-1133">Transmembrane helix</keyword>
<protein>
    <recommendedName>
        <fullName evidence="4">DUF4129 domain-containing protein</fullName>
    </recommendedName>
</protein>
<evidence type="ECO:0000256" key="1">
    <source>
        <dbReference type="SAM" id="Phobius"/>
    </source>
</evidence>
<name>A0ABT0AGA2_9SPHN</name>
<dbReference type="Proteomes" id="UP001162802">
    <property type="component" value="Unassembled WGS sequence"/>
</dbReference>
<keyword evidence="1" id="KW-0472">Membrane</keyword>
<accession>A0ABT0AGA2</accession>
<organism evidence="2 3">
    <name type="scientific">Novosphingobium mangrovi</name>
    <name type="common">ex Hu et al. 2023</name>
    <dbReference type="NCBI Taxonomy" id="2930094"/>
    <lineage>
        <taxon>Bacteria</taxon>
        <taxon>Pseudomonadati</taxon>
        <taxon>Pseudomonadota</taxon>
        <taxon>Alphaproteobacteria</taxon>
        <taxon>Sphingomonadales</taxon>
        <taxon>Sphingomonadaceae</taxon>
        <taxon>Novosphingobium</taxon>
    </lineage>
</organism>
<evidence type="ECO:0000313" key="3">
    <source>
        <dbReference type="Proteomes" id="UP001162802"/>
    </source>
</evidence>
<comment type="caution">
    <text evidence="2">The sequence shown here is derived from an EMBL/GenBank/DDBJ whole genome shotgun (WGS) entry which is preliminary data.</text>
</comment>
<proteinExistence type="predicted"/>